<dbReference type="Proteomes" id="UP000243106">
    <property type="component" value="Unassembled WGS sequence"/>
</dbReference>
<reference evidence="6" key="1">
    <citation type="submission" date="2016-10" db="EMBL/GenBank/DDBJ databases">
        <authorList>
            <person name="Varghese N."/>
            <person name="Submissions S."/>
        </authorList>
    </citation>
    <scope>NUCLEOTIDE SEQUENCE [LARGE SCALE GENOMIC DNA]</scope>
    <source>
        <strain evidence="6">JCM 10271</strain>
    </source>
</reference>
<proteinExistence type="predicted"/>
<name>A0A1I5ZQ54_9RHOB</name>
<dbReference type="AlphaFoldDB" id="A0A1I5ZQ54"/>
<evidence type="ECO:0000313" key="6">
    <source>
        <dbReference type="Proteomes" id="UP000243106"/>
    </source>
</evidence>
<dbReference type="Gene3D" id="3.40.50.1360">
    <property type="match status" value="1"/>
</dbReference>
<keyword evidence="3" id="KW-0804">Transcription</keyword>
<dbReference type="InterPro" id="IPR036390">
    <property type="entry name" value="WH_DNA-bd_sf"/>
</dbReference>
<dbReference type="Pfam" id="PF08220">
    <property type="entry name" value="HTH_DeoR"/>
    <property type="match status" value="1"/>
</dbReference>
<evidence type="ECO:0000256" key="1">
    <source>
        <dbReference type="ARBA" id="ARBA00022491"/>
    </source>
</evidence>
<organism evidence="5 6">
    <name type="scientific">Roseivivax halotolerans</name>
    <dbReference type="NCBI Taxonomy" id="93684"/>
    <lineage>
        <taxon>Bacteria</taxon>
        <taxon>Pseudomonadati</taxon>
        <taxon>Pseudomonadota</taxon>
        <taxon>Alphaproteobacteria</taxon>
        <taxon>Rhodobacterales</taxon>
        <taxon>Roseobacteraceae</taxon>
        <taxon>Roseivivax</taxon>
    </lineage>
</organism>
<dbReference type="SUPFAM" id="SSF46785">
    <property type="entry name" value="Winged helix' DNA-binding domain"/>
    <property type="match status" value="1"/>
</dbReference>
<dbReference type="EMBL" id="FOXV01000011">
    <property type="protein sequence ID" value="SFQ58483.1"/>
    <property type="molecule type" value="Genomic_DNA"/>
</dbReference>
<dbReference type="PRINTS" id="PR00037">
    <property type="entry name" value="HTHLACR"/>
</dbReference>
<keyword evidence="6" id="KW-1185">Reference proteome</keyword>
<evidence type="ECO:0000259" key="4">
    <source>
        <dbReference type="PROSITE" id="PS51000"/>
    </source>
</evidence>
<dbReference type="InterPro" id="IPR050313">
    <property type="entry name" value="Carb_Metab_HTH_regulators"/>
</dbReference>
<dbReference type="InterPro" id="IPR001034">
    <property type="entry name" value="DeoR_HTH"/>
</dbReference>
<keyword evidence="2" id="KW-0805">Transcription regulation</keyword>
<dbReference type="InterPro" id="IPR037171">
    <property type="entry name" value="NagB/RpiA_transferase-like"/>
</dbReference>
<dbReference type="InterPro" id="IPR014036">
    <property type="entry name" value="DeoR-like_C"/>
</dbReference>
<feature type="domain" description="HTH deoR-type" evidence="4">
    <location>
        <begin position="12"/>
        <end position="67"/>
    </location>
</feature>
<dbReference type="PANTHER" id="PTHR30363">
    <property type="entry name" value="HTH-TYPE TRANSCRIPTIONAL REGULATOR SRLR-RELATED"/>
    <property type="match status" value="1"/>
</dbReference>
<evidence type="ECO:0000313" key="5">
    <source>
        <dbReference type="EMBL" id="SFQ58483.1"/>
    </source>
</evidence>
<dbReference type="SMART" id="SM00420">
    <property type="entry name" value="HTH_DEOR"/>
    <property type="match status" value="1"/>
</dbReference>
<sequence>MEAVKTRVPVSQSIRYPEILEIARREGKVTVEGLAEHFGVTLQTIRRDLSDLADLGRLERVHGGAVLPSGTTNIGYEDRRSINAEGKAAIARACTSEIPNDCSIFLNIGTSTEAVAEKLLAHRNILAVTNNLNVAVTLARNPECEVVVTAGALRRADGGLTGDLTERTIRQFKFDIAVIGCSAIDEEGDILDFDMHEVGVTRTIIEQSRRVFLVADHTKFRRKAPVRVASVSDLAALYTDTDPDQQIVRRCHDENVRLVVVE</sequence>
<evidence type="ECO:0000256" key="2">
    <source>
        <dbReference type="ARBA" id="ARBA00023015"/>
    </source>
</evidence>
<dbReference type="STRING" id="93684.SAMN05421853_11185"/>
<dbReference type="Gene3D" id="1.10.10.10">
    <property type="entry name" value="Winged helix-like DNA-binding domain superfamily/Winged helix DNA-binding domain"/>
    <property type="match status" value="1"/>
</dbReference>
<gene>
    <name evidence="5" type="ORF">SAMN05421853_11185</name>
</gene>
<dbReference type="InterPro" id="IPR036388">
    <property type="entry name" value="WH-like_DNA-bd_sf"/>
</dbReference>
<protein>
    <submittedName>
        <fullName evidence="5">DeoR family transcriptional regulator, glycerol-3-phosphate regulon repressor</fullName>
    </submittedName>
</protein>
<dbReference type="PANTHER" id="PTHR30363:SF4">
    <property type="entry name" value="GLYCEROL-3-PHOSPHATE REGULON REPRESSOR"/>
    <property type="match status" value="1"/>
</dbReference>
<dbReference type="Pfam" id="PF00455">
    <property type="entry name" value="DeoRC"/>
    <property type="match status" value="1"/>
</dbReference>
<dbReference type="SMART" id="SM01134">
    <property type="entry name" value="DeoRC"/>
    <property type="match status" value="1"/>
</dbReference>
<keyword evidence="1" id="KW-0678">Repressor</keyword>
<dbReference type="PROSITE" id="PS51000">
    <property type="entry name" value="HTH_DEOR_2"/>
    <property type="match status" value="1"/>
</dbReference>
<evidence type="ECO:0000256" key="3">
    <source>
        <dbReference type="ARBA" id="ARBA00023163"/>
    </source>
</evidence>
<accession>A0A1I5ZQ54</accession>
<dbReference type="SUPFAM" id="SSF100950">
    <property type="entry name" value="NagB/RpiA/CoA transferase-like"/>
    <property type="match status" value="1"/>
</dbReference>
<dbReference type="GO" id="GO:0003700">
    <property type="term" value="F:DNA-binding transcription factor activity"/>
    <property type="evidence" value="ECO:0007669"/>
    <property type="project" value="InterPro"/>
</dbReference>